<evidence type="ECO:0000313" key="6">
    <source>
        <dbReference type="EMBL" id="MEJ8476837.1"/>
    </source>
</evidence>
<dbReference type="PANTHER" id="PTHR30537">
    <property type="entry name" value="HTH-TYPE TRANSCRIPTIONAL REGULATOR"/>
    <property type="match status" value="1"/>
</dbReference>
<dbReference type="RefSeq" id="WP_340277639.1">
    <property type="nucleotide sequence ID" value="NZ_JBAKIA010000029.1"/>
</dbReference>
<evidence type="ECO:0000256" key="4">
    <source>
        <dbReference type="ARBA" id="ARBA00023163"/>
    </source>
</evidence>
<reference evidence="6 7" key="1">
    <citation type="submission" date="2024-02" db="EMBL/GenBank/DDBJ databases">
        <title>Roseibium algae sp. nov., isolated from marine alga (Grateloupia sp.), showing potential in myo-inositol conversion.</title>
        <authorList>
            <person name="Wang Y."/>
        </authorList>
    </citation>
    <scope>NUCLEOTIDE SEQUENCE [LARGE SCALE GENOMIC DNA]</scope>
    <source>
        <strain evidence="6 7">H3510</strain>
    </source>
</reference>
<dbReference type="InterPro" id="IPR036390">
    <property type="entry name" value="WH_DNA-bd_sf"/>
</dbReference>
<gene>
    <name evidence="6" type="ORF">V6575_22400</name>
</gene>
<sequence length="330" mass="36112">MATNLPPLSAIRAFEAASRHLSFTRAAEELGMTQAAVSYQIKLLEEKLGFALFVRLPRKIELTEKGLKLSGQVILAFGSLRDAFDDIVDQDANHLVISSNTTLAVNWLATRIHKFQALNADLTIRILPYGPSGIATPDAAVLSADVMISACYKPPKDWLFHDLVPVTFTPMLSPALAQSVGGIHTPLDLLKVTIIDPQDDWWAVWFSDAGYPDLDLSHLPSSRMGSQALEANRAIAGHGVAILTPYLNQTALDTGLLLQPFDIISAISSDSWNISYPQSNKNSRKVRLFRDWVFAEMRQDGLPIPISPVMRLSGDRQTNIPSAEAALLTG</sequence>
<dbReference type="EMBL" id="JBAKIA010000029">
    <property type="protein sequence ID" value="MEJ8476837.1"/>
    <property type="molecule type" value="Genomic_DNA"/>
</dbReference>
<dbReference type="PROSITE" id="PS50931">
    <property type="entry name" value="HTH_LYSR"/>
    <property type="match status" value="1"/>
</dbReference>
<dbReference type="InterPro" id="IPR005119">
    <property type="entry name" value="LysR_subst-bd"/>
</dbReference>
<evidence type="ECO:0000259" key="5">
    <source>
        <dbReference type="PROSITE" id="PS50931"/>
    </source>
</evidence>
<comment type="caution">
    <text evidence="6">The sequence shown here is derived from an EMBL/GenBank/DDBJ whole genome shotgun (WGS) entry which is preliminary data.</text>
</comment>
<keyword evidence="2" id="KW-0805">Transcription regulation</keyword>
<comment type="similarity">
    <text evidence="1">Belongs to the LysR transcriptional regulatory family.</text>
</comment>
<feature type="domain" description="HTH lysR-type" evidence="5">
    <location>
        <begin position="6"/>
        <end position="63"/>
    </location>
</feature>
<dbReference type="SUPFAM" id="SSF53850">
    <property type="entry name" value="Periplasmic binding protein-like II"/>
    <property type="match status" value="1"/>
</dbReference>
<dbReference type="Proteomes" id="UP001385499">
    <property type="component" value="Unassembled WGS sequence"/>
</dbReference>
<dbReference type="SUPFAM" id="SSF46785">
    <property type="entry name" value="Winged helix' DNA-binding domain"/>
    <property type="match status" value="1"/>
</dbReference>
<accession>A0ABU8TRR1</accession>
<evidence type="ECO:0000256" key="1">
    <source>
        <dbReference type="ARBA" id="ARBA00009437"/>
    </source>
</evidence>
<dbReference type="PANTHER" id="PTHR30537:SF74">
    <property type="entry name" value="HTH-TYPE TRANSCRIPTIONAL REGULATOR TRPI"/>
    <property type="match status" value="1"/>
</dbReference>
<dbReference type="InterPro" id="IPR058163">
    <property type="entry name" value="LysR-type_TF_proteobact-type"/>
</dbReference>
<dbReference type="Pfam" id="PF00126">
    <property type="entry name" value="HTH_1"/>
    <property type="match status" value="1"/>
</dbReference>
<keyword evidence="3" id="KW-0238">DNA-binding</keyword>
<evidence type="ECO:0000256" key="2">
    <source>
        <dbReference type="ARBA" id="ARBA00023015"/>
    </source>
</evidence>
<organism evidence="6 7">
    <name type="scientific">Roseibium algae</name>
    <dbReference type="NCBI Taxonomy" id="3123038"/>
    <lineage>
        <taxon>Bacteria</taxon>
        <taxon>Pseudomonadati</taxon>
        <taxon>Pseudomonadota</taxon>
        <taxon>Alphaproteobacteria</taxon>
        <taxon>Hyphomicrobiales</taxon>
        <taxon>Stappiaceae</taxon>
        <taxon>Roseibium</taxon>
    </lineage>
</organism>
<evidence type="ECO:0000256" key="3">
    <source>
        <dbReference type="ARBA" id="ARBA00023125"/>
    </source>
</evidence>
<dbReference type="InterPro" id="IPR000847">
    <property type="entry name" value="LysR_HTH_N"/>
</dbReference>
<name>A0ABU8TRR1_9HYPH</name>
<dbReference type="Gene3D" id="3.40.190.10">
    <property type="entry name" value="Periplasmic binding protein-like II"/>
    <property type="match status" value="2"/>
</dbReference>
<dbReference type="PRINTS" id="PR00039">
    <property type="entry name" value="HTHLYSR"/>
</dbReference>
<keyword evidence="7" id="KW-1185">Reference proteome</keyword>
<keyword evidence="4" id="KW-0804">Transcription</keyword>
<proteinExistence type="inferred from homology"/>
<evidence type="ECO:0000313" key="7">
    <source>
        <dbReference type="Proteomes" id="UP001385499"/>
    </source>
</evidence>
<dbReference type="Pfam" id="PF03466">
    <property type="entry name" value="LysR_substrate"/>
    <property type="match status" value="1"/>
</dbReference>
<protein>
    <submittedName>
        <fullName evidence="6">LysR family transcriptional regulator</fullName>
    </submittedName>
</protein>
<dbReference type="InterPro" id="IPR036388">
    <property type="entry name" value="WH-like_DNA-bd_sf"/>
</dbReference>
<dbReference type="Gene3D" id="1.10.10.10">
    <property type="entry name" value="Winged helix-like DNA-binding domain superfamily/Winged helix DNA-binding domain"/>
    <property type="match status" value="1"/>
</dbReference>